<dbReference type="HOGENOM" id="CLU_186637_0_0_5"/>
<protein>
    <submittedName>
        <fullName evidence="1">Uncharacterized protein</fullName>
    </submittedName>
</protein>
<organism evidence="1">
    <name type="scientific">Rhodopseudomonas palustris (strain BisA53)</name>
    <dbReference type="NCBI Taxonomy" id="316055"/>
    <lineage>
        <taxon>Bacteria</taxon>
        <taxon>Pseudomonadati</taxon>
        <taxon>Pseudomonadota</taxon>
        <taxon>Alphaproteobacteria</taxon>
        <taxon>Hyphomicrobiales</taxon>
        <taxon>Nitrobacteraceae</taxon>
        <taxon>Rhodopseudomonas</taxon>
    </lineage>
</organism>
<dbReference type="AlphaFoldDB" id="Q07MA0"/>
<dbReference type="KEGG" id="rpe:RPE_2997"/>
<evidence type="ECO:0000313" key="1">
    <source>
        <dbReference type="EMBL" id="ABJ06934.1"/>
    </source>
</evidence>
<dbReference type="eggNOG" id="ENOG50301EM">
    <property type="taxonomic scope" value="Bacteria"/>
</dbReference>
<reference evidence="1" key="1">
    <citation type="submission" date="2006-09" db="EMBL/GenBank/DDBJ databases">
        <title>Complete sequence of Rhodopseudomonas palustris BisA53.</title>
        <authorList>
            <consortium name="US DOE Joint Genome Institute"/>
            <person name="Copeland A."/>
            <person name="Lucas S."/>
            <person name="Lapidus A."/>
            <person name="Barry K."/>
            <person name="Detter J.C."/>
            <person name="Glavina del Rio T."/>
            <person name="Hammon N."/>
            <person name="Israni S."/>
            <person name="Dalin E."/>
            <person name="Tice H."/>
            <person name="Pitluck S."/>
            <person name="Chain P."/>
            <person name="Malfatti S."/>
            <person name="Shin M."/>
            <person name="Vergez L."/>
            <person name="Schmutz J."/>
            <person name="Larimer F."/>
            <person name="Land M."/>
            <person name="Hauser L."/>
            <person name="Pelletier D.A."/>
            <person name="Kyrpides N."/>
            <person name="Kim E."/>
            <person name="Harwood C.S."/>
            <person name="Oda Y."/>
            <person name="Richardson P."/>
        </authorList>
    </citation>
    <scope>NUCLEOTIDE SEQUENCE [LARGE SCALE GENOMIC DNA]</scope>
    <source>
        <strain evidence="1">BisA53</strain>
    </source>
</reference>
<gene>
    <name evidence="1" type="ordered locus">RPE_2997</name>
</gene>
<sequence>MRPQFGDGRMNNTTPQKVTWQEVGRVAEPGRYLFKFGWLTVTAADIAIWQRHPEAALTLVAGLPGEITDEYHLGVFDFHGSPKTSSAATN</sequence>
<dbReference type="EMBL" id="CP000463">
    <property type="protein sequence ID" value="ABJ06934.1"/>
    <property type="molecule type" value="Genomic_DNA"/>
</dbReference>
<accession>Q07MA0</accession>
<proteinExistence type="predicted"/>
<name>Q07MA0_RHOP5</name>